<evidence type="ECO:0000256" key="1">
    <source>
        <dbReference type="ARBA" id="ARBA00006303"/>
    </source>
</evidence>
<gene>
    <name evidence="8" type="primary">MSD1</name>
    <name evidence="8" type="ORF">LTR24_000832</name>
</gene>
<dbReference type="InterPro" id="IPR004364">
    <property type="entry name" value="Aa-tRNA-synt_II"/>
</dbReference>
<dbReference type="InterPro" id="IPR045864">
    <property type="entry name" value="aa-tRNA-synth_II/BPL/LPL"/>
</dbReference>
<evidence type="ECO:0000259" key="7">
    <source>
        <dbReference type="PROSITE" id="PS50862"/>
    </source>
</evidence>
<protein>
    <submittedName>
        <fullName evidence="8">Aspartate--tRNA ligase msd1</fullName>
        <ecNumber evidence="8">6.1.1.12</ecNumber>
    </submittedName>
</protein>
<keyword evidence="9" id="KW-1185">Reference proteome</keyword>
<organism evidence="8 9">
    <name type="scientific">Lithohypha guttulata</name>
    <dbReference type="NCBI Taxonomy" id="1690604"/>
    <lineage>
        <taxon>Eukaryota</taxon>
        <taxon>Fungi</taxon>
        <taxon>Dikarya</taxon>
        <taxon>Ascomycota</taxon>
        <taxon>Pezizomycotina</taxon>
        <taxon>Eurotiomycetes</taxon>
        <taxon>Chaetothyriomycetidae</taxon>
        <taxon>Chaetothyriales</taxon>
        <taxon>Trichomeriaceae</taxon>
        <taxon>Lithohypha</taxon>
    </lineage>
</organism>
<dbReference type="Pfam" id="PF00152">
    <property type="entry name" value="tRNA-synt_2"/>
    <property type="match status" value="1"/>
</dbReference>
<comment type="caution">
    <text evidence="8">The sequence shown here is derived from an EMBL/GenBank/DDBJ whole genome shotgun (WGS) entry which is preliminary data.</text>
</comment>
<comment type="similarity">
    <text evidence="1">Belongs to the class-II aminoacyl-tRNA synthetase family. Type 1 subfamily.</text>
</comment>
<keyword evidence="6" id="KW-0030">Aminoacyl-tRNA synthetase</keyword>
<keyword evidence="3" id="KW-0547">Nucleotide-binding</keyword>
<dbReference type="Gene3D" id="3.30.930.10">
    <property type="entry name" value="Bira Bifunctional Protein, Domain 2"/>
    <property type="match status" value="1"/>
</dbReference>
<dbReference type="InterPro" id="IPR004115">
    <property type="entry name" value="GAD-like_sf"/>
</dbReference>
<dbReference type="GO" id="GO:0004815">
    <property type="term" value="F:aspartate-tRNA ligase activity"/>
    <property type="evidence" value="ECO:0007669"/>
    <property type="project" value="UniProtKB-EC"/>
</dbReference>
<evidence type="ECO:0000256" key="2">
    <source>
        <dbReference type="ARBA" id="ARBA00022598"/>
    </source>
</evidence>
<dbReference type="SUPFAM" id="SSF55681">
    <property type="entry name" value="Class II aaRS and biotin synthetases"/>
    <property type="match status" value="1"/>
</dbReference>
<feature type="domain" description="Aminoacyl-transfer RNA synthetases class-II family profile" evidence="7">
    <location>
        <begin position="292"/>
        <end position="745"/>
    </location>
</feature>
<dbReference type="InterPro" id="IPR002312">
    <property type="entry name" value="Asp/Asn-tRNA-synth_IIb"/>
</dbReference>
<dbReference type="InterPro" id="IPR006195">
    <property type="entry name" value="aa-tRNA-synth_II"/>
</dbReference>
<keyword evidence="2 8" id="KW-0436">Ligase</keyword>
<name>A0ABR0KPA4_9EURO</name>
<accession>A0ABR0KPA4</accession>
<dbReference type="HAMAP" id="MF_00044">
    <property type="entry name" value="Asp_tRNA_synth_type1"/>
    <property type="match status" value="1"/>
</dbReference>
<evidence type="ECO:0000313" key="8">
    <source>
        <dbReference type="EMBL" id="KAK5100686.1"/>
    </source>
</evidence>
<evidence type="ECO:0000256" key="3">
    <source>
        <dbReference type="ARBA" id="ARBA00022741"/>
    </source>
</evidence>
<keyword evidence="5" id="KW-0648">Protein biosynthesis</keyword>
<dbReference type="InterPro" id="IPR004524">
    <property type="entry name" value="Asp-tRNA-ligase_1"/>
</dbReference>
<evidence type="ECO:0000256" key="6">
    <source>
        <dbReference type="ARBA" id="ARBA00023146"/>
    </source>
</evidence>
<evidence type="ECO:0000256" key="5">
    <source>
        <dbReference type="ARBA" id="ARBA00022917"/>
    </source>
</evidence>
<dbReference type="InterPro" id="IPR012340">
    <property type="entry name" value="NA-bd_OB-fold"/>
</dbReference>
<dbReference type="PROSITE" id="PS50862">
    <property type="entry name" value="AA_TRNA_LIGASE_II"/>
    <property type="match status" value="1"/>
</dbReference>
<dbReference type="PANTHER" id="PTHR22594:SF5">
    <property type="entry name" value="ASPARTATE--TRNA LIGASE, MITOCHONDRIAL"/>
    <property type="match status" value="1"/>
</dbReference>
<sequence>MTISIAHRSARLRCSYIEISKYIRSVLLPRPRRNLCTGQLESCNVRHRPGARRAGQRSISSWKLAQLDRSSAHPEDPPDAALAEFAGLDSVNSWKTIFQSFDNASQHVVLSDQHSWKALRQLNAEWKSSPPQDSGHTVTICGYVTSHRPTSRAHFMQLVDADLADSVQLVISTGDFVDGRENERGAEEQNESRLRFRAALAEIKPHTPVAVRGRLHPRKHKPAGGTQVGDALQMLDPYTGKVSLLPHLEIHVQAIDPLNSWPQGLTADSDTQFPPEHRHLTFRTKDALRDRIKLRSMLHASCAQHLQTEGFQEVETPLLFKSTPEGAREYLVPTRQKGYAYALPQSPQQYKQVLMASGVSKYFQFARCFRDEDLRADRQPEFTQLDFEMAFADSSKVMSTIERLLLEIMWPLAGRENLLNLEGSNTHFSRLFNRSTSNTALKLPVIEYGHAMSRYGSDKPDPRWGAEIQNIDFIPNQSKSMLSSLNNPTVEMFKLSMNDNAPSESHAFVSDFMRLPSSAQFSTNPEGLPGIAIFDVSRPLNGLATFGYEAAERIEKAFDPEPGDILVAQTRQRRPFSGGSTMLGQIRQRMHELAVKHAVIDAPKMDSLLWVVDFPLFSPIEEDSPGQGGSAGICSTHHPFTAPKSGQNLWNLIKAPSTVIGDHYDLVVNGVEVGGGSRRIHHARMQEVIFRDVLKMQPERVEDFRHLLNALEAGCPPHAGFALGFDRLVALLTNTDSVRDVIAFPKYQHGRDPFVGSPSLLSEEQLRTYHLGVLGTHDTPWKGFVT</sequence>
<evidence type="ECO:0000313" key="9">
    <source>
        <dbReference type="Proteomes" id="UP001345013"/>
    </source>
</evidence>
<reference evidence="8 9" key="1">
    <citation type="submission" date="2023-08" db="EMBL/GenBank/DDBJ databases">
        <title>Black Yeasts Isolated from many extreme environments.</title>
        <authorList>
            <person name="Coleine C."/>
            <person name="Stajich J.E."/>
            <person name="Selbmann L."/>
        </authorList>
    </citation>
    <scope>NUCLEOTIDE SEQUENCE [LARGE SCALE GENOMIC DNA]</scope>
    <source>
        <strain evidence="8 9">CCFEE 5885</strain>
    </source>
</reference>
<dbReference type="NCBIfam" id="TIGR00459">
    <property type="entry name" value="aspS_bact"/>
    <property type="match status" value="1"/>
</dbReference>
<dbReference type="Gene3D" id="3.30.1360.30">
    <property type="entry name" value="GAD-like domain"/>
    <property type="match status" value="1"/>
</dbReference>
<dbReference type="PRINTS" id="PR01042">
    <property type="entry name" value="TRNASYNTHASP"/>
</dbReference>
<dbReference type="EC" id="6.1.1.12" evidence="8"/>
<dbReference type="EMBL" id="JAVRRG010000006">
    <property type="protein sequence ID" value="KAK5100686.1"/>
    <property type="molecule type" value="Genomic_DNA"/>
</dbReference>
<proteinExistence type="inferred from homology"/>
<keyword evidence="4" id="KW-0067">ATP-binding</keyword>
<dbReference type="PANTHER" id="PTHR22594">
    <property type="entry name" value="ASPARTYL/LYSYL-TRNA SYNTHETASE"/>
    <property type="match status" value="1"/>
</dbReference>
<dbReference type="Gene3D" id="2.40.50.140">
    <property type="entry name" value="Nucleic acid-binding proteins"/>
    <property type="match status" value="1"/>
</dbReference>
<evidence type="ECO:0000256" key="4">
    <source>
        <dbReference type="ARBA" id="ARBA00022840"/>
    </source>
</evidence>
<dbReference type="Proteomes" id="UP001345013">
    <property type="component" value="Unassembled WGS sequence"/>
</dbReference>